<evidence type="ECO:0000259" key="10">
    <source>
        <dbReference type="PROSITE" id="PS51192"/>
    </source>
</evidence>
<dbReference type="Gene3D" id="2.40.50.140">
    <property type="entry name" value="Nucleic acid-binding proteins"/>
    <property type="match status" value="5"/>
</dbReference>
<gene>
    <name evidence="12" type="ORF">BN13_200002</name>
</gene>
<keyword evidence="6" id="KW-0507">mRNA processing</keyword>
<feature type="domain" description="S1 motif" evidence="9">
    <location>
        <begin position="1703"/>
        <end position="1771"/>
    </location>
</feature>
<dbReference type="OrthoDB" id="9805617at2"/>
<sequence>MDGVGETGTAKRGLSASHMRAFTCKDCQREVEGLQDDLAGLERRGGSKAQLKKLRSKLQSRLEKATYNENWARNLVERGGSRSDRCKEHRATHRVNIQGLAVAYIDLKTVGEVADRENPTGPLGGLGPLPTSHEEVPGTSYDLEEVRVGMTDEHVVEMVAKLREKQVLILKAGTGTGKSTFAPYRLMDPPPATLTEVPPGSPFAKLTDLGPIIVTEPRVQAAVGVASFVGGVMSGAGGVGPGYPVGYQVSGDRNHDEACELIYVTDGTMINWLREGRLSRIGTVIVDEAHERSTNIDFIMGYLKRELPRYPHLRVIVTSATFNTDFYLEYFGGQANANVMDVPPEKTFGYGMPFFPNLDAPEDGEDEVLERWSDPALPLVAQLPRDESAFVKTHWKSQFAEALSFPDDVADKADDGLVEDVWETTRLVSGLRFDGKIPAEEWQERMPGEMAKFVIRLARGLDEAGIFGDILGFLPTKRTIEPVCEEIERALGRIYKDQVFPLISSLPKDRQRRALAKRRMGDPRKIVISTNLAETSLTVEGVRFVVDSGIIAQSEWDPELAKGSIPTKPHSQAGIKQRWGRVGRKAPGWVFPLYTKAQFLDLAEDTPPGSTRDNLEALVITAKMGGIDDVLSFDWPAAFQPTTVELDEKAQEARDIFVKELRRADRALRSGGAVDSDGHPTSFGKELVRFQGLGSTASALAIMYADRLACVPEVATAIALLEDTRLIGPRGLLMDDFDWPDDWRLEAAERHRGLATLCADDAELVLLTTAAWEWSDPDRAPWEDSPKRQDWARQWWVNHSVLLEAAQKRQEVLAALAPAMKEEVKRFVEPALIDRTRGVLTRAMAANLFVRRAENDYAPASPLPSTSQKLSGDAAESADPTLHASDGSGTSRTPMPKARPFALEEDSLIKPQSEQVVALRRRESKLDNRISSLVVAQEWAMTNPEASQPSSAVDAMQMLVSASKYAKADAAKNEALRYIAAWPVGQRVELELSNADGVVTTRTLSAPIAPFPRPWSREERGDETRLGRAARSRRRARQEEDFGSTEDLATEFRLDQRRGYDDEGSERVELLVADQDSGLLQACGQCFPCRDDRPEDCERPGSPSEPGRREDLLAQWRHQASIVTDVSTPRVEIESDSVDSNGWFEVTGYGHDEHGFVVKLRPDWRRGKLSNAGQHPDLKAGSPIDVQVGQLLRHHGGALRAFDRVDGKGRFILAEARSRYANEQVRRREIAVSLDRGQIGLLEGLKAGSVVKATVVPARAEGTLTITLLELLHQHWSKAQDGRGASNEVLQQRGRNQRRERVHAAVVDAPANANGYVTARLLHQDSDLGVVHRFDFSIKVRGDESPSTEAAGDTGAPAVEPQVAEPQLASGDPILVKLQSDRASLDVSGLSVEDLRSIEAQQAGQITIDGLPDKGEMPQRRSKREGSEAAGDEGDIAPPGTEVQAKTEKPLSRSAAAALVDLSNEPDWPNEVWAFWARTHHLRVSDRTPFIPGKHREPFEVPATVHIEEATPAEQREAQLAAFSAAHPVHSVVECVVRSITNTGVVVDLDNGIEGFIPLTELSWGNRVKHPDQIVAPGDSLRGVVLDISVPPTRPRLSTKALIPDPFEAFKDRCRPGTRVSGKVDGAIDQVVFIDLGNDVDGSIHISELDHARLESASDFAPVGTTIDVEVMGFDDASRRVNLSRRRLLPHPYDEYKRDHGLGETVTAQVDRVSPTHVNVKVGALDGVVHVSNLRWERVDDATTLYASGSTLNARLVRFNDAKRQLELSVKVLLPEPYENFKRQHSVGDATDFTVARVSRTHVNVLHACGALGVLHASQLDHSRVDDASSRYGPGDSIRAKIIRFNDERRQIELSIKALLPQPYPAFKARTPIGVTISAEVTGFNDYFAYVRLADGVDGSIHVSQISTARVGKPSEALTRGQCVTAVVVGFDDQRKKVQLSLRQTPSASVQPSVGSRTAATTPPRAPATRSAPTPPVAPQPSTGPAPRVVTAEGETVTEAIAAACRQLGVPTSAVRHEVLAPGSPKKFLRPAKPARVRVTTRQ</sequence>
<dbReference type="InterPro" id="IPR014001">
    <property type="entry name" value="Helicase_ATP-bd"/>
</dbReference>
<dbReference type="InterPro" id="IPR001650">
    <property type="entry name" value="Helicase_C-like"/>
</dbReference>
<feature type="region of interest" description="Disordered" evidence="8">
    <location>
        <begin position="2023"/>
        <end position="2043"/>
    </location>
</feature>
<dbReference type="Pfam" id="PF00270">
    <property type="entry name" value="DEAD"/>
    <property type="match status" value="1"/>
</dbReference>
<dbReference type="PROSITE" id="PS00690">
    <property type="entry name" value="DEAH_ATP_HELICASE"/>
    <property type="match status" value="1"/>
</dbReference>
<evidence type="ECO:0000256" key="1">
    <source>
        <dbReference type="ARBA" id="ARBA00008792"/>
    </source>
</evidence>
<dbReference type="GO" id="GO:0003723">
    <property type="term" value="F:RNA binding"/>
    <property type="evidence" value="ECO:0007669"/>
    <property type="project" value="TreeGrafter"/>
</dbReference>
<dbReference type="CDD" id="cd00164">
    <property type="entry name" value="S1_like"/>
    <property type="match status" value="1"/>
</dbReference>
<comment type="similarity">
    <text evidence="1">Belongs to the DEAD box helicase family. DEAH subfamily.</text>
</comment>
<feature type="compositionally biased region" description="Pro residues" evidence="8">
    <location>
        <begin position="1973"/>
        <end position="1984"/>
    </location>
</feature>
<dbReference type="CDD" id="cd18791">
    <property type="entry name" value="SF2_C_RHA"/>
    <property type="match status" value="1"/>
</dbReference>
<feature type="compositionally biased region" description="Basic and acidic residues" evidence="8">
    <location>
        <begin position="1411"/>
        <end position="1427"/>
    </location>
</feature>
<evidence type="ECO:0000256" key="5">
    <source>
        <dbReference type="ARBA" id="ARBA00022840"/>
    </source>
</evidence>
<organism evidence="12 13">
    <name type="scientific">Nostocoides jenkinsii Ben 74</name>
    <dbReference type="NCBI Taxonomy" id="1193518"/>
    <lineage>
        <taxon>Bacteria</taxon>
        <taxon>Bacillati</taxon>
        <taxon>Actinomycetota</taxon>
        <taxon>Actinomycetes</taxon>
        <taxon>Micrococcales</taxon>
        <taxon>Intrasporangiaceae</taxon>
        <taxon>Nostocoides</taxon>
    </lineage>
</organism>
<dbReference type="SMART" id="SM00316">
    <property type="entry name" value="S1"/>
    <property type="match status" value="5"/>
</dbReference>
<evidence type="ECO:0000259" key="11">
    <source>
        <dbReference type="PROSITE" id="PS51194"/>
    </source>
</evidence>
<evidence type="ECO:0000313" key="13">
    <source>
        <dbReference type="Proteomes" id="UP000035720"/>
    </source>
</evidence>
<dbReference type="SMART" id="SM00487">
    <property type="entry name" value="DEXDc"/>
    <property type="match status" value="1"/>
</dbReference>
<dbReference type="GO" id="GO:0016787">
    <property type="term" value="F:hydrolase activity"/>
    <property type="evidence" value="ECO:0007669"/>
    <property type="project" value="UniProtKB-KW"/>
</dbReference>
<dbReference type="STRING" id="1193518.BN13_200002"/>
<feature type="domain" description="Helicase ATP-binding" evidence="10">
    <location>
        <begin position="159"/>
        <end position="340"/>
    </location>
</feature>
<dbReference type="SUPFAM" id="SSF52540">
    <property type="entry name" value="P-loop containing nucleoside triphosphate hydrolases"/>
    <property type="match status" value="1"/>
</dbReference>
<feature type="region of interest" description="Disordered" evidence="8">
    <location>
        <begin position="857"/>
        <end position="906"/>
    </location>
</feature>
<dbReference type="Pfam" id="PF00575">
    <property type="entry name" value="S1"/>
    <property type="match status" value="5"/>
</dbReference>
<dbReference type="GO" id="GO:0004386">
    <property type="term" value="F:helicase activity"/>
    <property type="evidence" value="ECO:0007669"/>
    <property type="project" value="UniProtKB-KW"/>
</dbReference>
<feature type="compositionally biased region" description="Basic and acidic residues" evidence="8">
    <location>
        <begin position="1015"/>
        <end position="1026"/>
    </location>
</feature>
<feature type="region of interest" description="Disordered" evidence="8">
    <location>
        <begin position="1403"/>
        <end position="1450"/>
    </location>
</feature>
<feature type="domain" description="S1 motif" evidence="9">
    <location>
        <begin position="1530"/>
        <end position="1600"/>
    </location>
</feature>
<dbReference type="PANTHER" id="PTHR18934:SF99">
    <property type="entry name" value="ATP-DEPENDENT RNA HELICASE DHX37-RELATED"/>
    <property type="match status" value="1"/>
</dbReference>
<dbReference type="Gene3D" id="3.30.30.80">
    <property type="entry name" value="probable RNA-binding protein from clostridium symbiosum atcc 14940"/>
    <property type="match status" value="1"/>
</dbReference>
<keyword evidence="5" id="KW-0067">ATP-binding</keyword>
<dbReference type="SMART" id="SM00490">
    <property type="entry name" value="HELICc"/>
    <property type="match status" value="1"/>
</dbReference>
<keyword evidence="2" id="KW-0547">Nucleotide-binding</keyword>
<keyword evidence="7" id="KW-0175">Coiled coil</keyword>
<feature type="compositionally biased region" description="Low complexity" evidence="8">
    <location>
        <begin position="1957"/>
        <end position="1972"/>
    </location>
</feature>
<dbReference type="PROSITE" id="PS51194">
    <property type="entry name" value="HELICASE_CTER"/>
    <property type="match status" value="1"/>
</dbReference>
<dbReference type="Pfam" id="PF00271">
    <property type="entry name" value="Helicase_C"/>
    <property type="match status" value="1"/>
</dbReference>
<name>A0A077MD00_9MICO</name>
<keyword evidence="3" id="KW-0378">Hydrolase</keyword>
<feature type="domain" description="S1 motif" evidence="9">
    <location>
        <begin position="1874"/>
        <end position="1943"/>
    </location>
</feature>
<keyword evidence="4" id="KW-0347">Helicase</keyword>
<dbReference type="PANTHER" id="PTHR18934">
    <property type="entry name" value="ATP-DEPENDENT RNA HELICASE"/>
    <property type="match status" value="1"/>
</dbReference>
<dbReference type="InterPro" id="IPR038247">
    <property type="entry name" value="Jag_N_dom_sf"/>
</dbReference>
<keyword evidence="6" id="KW-0508">mRNA splicing</keyword>
<reference evidence="12 13" key="1">
    <citation type="journal article" date="2013" name="ISME J.">
        <title>A metabolic model for members of the genus Tetrasphaera involved in enhanced biological phosphorus removal.</title>
        <authorList>
            <person name="Kristiansen R."/>
            <person name="Nguyen H.T.T."/>
            <person name="Saunders A.M."/>
            <person name="Nielsen J.L."/>
            <person name="Wimmer R."/>
            <person name="Le V.Q."/>
            <person name="McIlroy S.J."/>
            <person name="Petrovski S."/>
            <person name="Seviour R.J."/>
            <person name="Calteau A."/>
            <person name="Nielsen K.L."/>
            <person name="Nielsen P.H."/>
        </authorList>
    </citation>
    <scope>NUCLEOTIDE SEQUENCE [LARGE SCALE GENOMIC DNA]</scope>
    <source>
        <strain evidence="12 13">Ben 74</strain>
    </source>
</reference>
<feature type="region of interest" description="Disordered" evidence="8">
    <location>
        <begin position="1010"/>
        <end position="1044"/>
    </location>
</feature>
<feature type="compositionally biased region" description="Basic residues" evidence="8">
    <location>
        <begin position="2027"/>
        <end position="2043"/>
    </location>
</feature>
<evidence type="ECO:0000256" key="8">
    <source>
        <dbReference type="SAM" id="MobiDB-lite"/>
    </source>
</evidence>
<dbReference type="Gene3D" id="3.40.50.300">
    <property type="entry name" value="P-loop containing nucleotide triphosphate hydrolases"/>
    <property type="match status" value="2"/>
</dbReference>
<dbReference type="PROSITE" id="PS51192">
    <property type="entry name" value="HELICASE_ATP_BIND_1"/>
    <property type="match status" value="1"/>
</dbReference>
<dbReference type="SMART" id="SM01245">
    <property type="entry name" value="Jag_N"/>
    <property type="match status" value="1"/>
</dbReference>
<protein>
    <submittedName>
        <fullName evidence="12">Uncharacterized protein</fullName>
    </submittedName>
</protein>
<feature type="compositionally biased region" description="Basic and acidic residues" evidence="8">
    <location>
        <begin position="1090"/>
        <end position="1099"/>
    </location>
</feature>
<feature type="region of interest" description="Disordered" evidence="8">
    <location>
        <begin position="1941"/>
        <end position="1991"/>
    </location>
</feature>
<evidence type="ECO:0000259" key="9">
    <source>
        <dbReference type="PROSITE" id="PS50126"/>
    </source>
</evidence>
<comment type="caution">
    <text evidence="12">The sequence shown here is derived from an EMBL/GenBank/DDBJ whole genome shotgun (WGS) entry which is preliminary data.</text>
</comment>
<evidence type="ECO:0000313" key="12">
    <source>
        <dbReference type="EMBL" id="CCI52742.1"/>
    </source>
</evidence>
<dbReference type="SUPFAM" id="SSF50249">
    <property type="entry name" value="Nucleic acid-binding proteins"/>
    <property type="match status" value="5"/>
</dbReference>
<dbReference type="GO" id="GO:0005524">
    <property type="term" value="F:ATP binding"/>
    <property type="evidence" value="ECO:0007669"/>
    <property type="project" value="UniProtKB-KW"/>
</dbReference>
<dbReference type="Pfam" id="PF14804">
    <property type="entry name" value="Jag_N"/>
    <property type="match status" value="1"/>
</dbReference>
<dbReference type="Proteomes" id="UP000035720">
    <property type="component" value="Unassembled WGS sequence"/>
</dbReference>
<dbReference type="InterPro" id="IPR012340">
    <property type="entry name" value="NA-bd_OB-fold"/>
</dbReference>
<dbReference type="InterPro" id="IPR035104">
    <property type="entry name" value="Ribosomal_protein_S1-like"/>
</dbReference>
<dbReference type="EMBL" id="CAJC01000113">
    <property type="protein sequence ID" value="CCI52742.1"/>
    <property type="molecule type" value="Genomic_DNA"/>
</dbReference>
<dbReference type="PRINTS" id="PR00681">
    <property type="entry name" value="RIBOSOMALS1"/>
</dbReference>
<feature type="coiled-coil region" evidence="7">
    <location>
        <begin position="24"/>
        <end position="68"/>
    </location>
</feature>
<feature type="domain" description="Helicase C-terminal" evidence="11">
    <location>
        <begin position="460"/>
        <end position="626"/>
    </location>
</feature>
<dbReference type="InterPro" id="IPR002464">
    <property type="entry name" value="DNA/RNA_helicase_DEAH_CS"/>
</dbReference>
<proteinExistence type="inferred from homology"/>
<keyword evidence="13" id="KW-1185">Reference proteome</keyword>
<feature type="region of interest" description="Disordered" evidence="8">
    <location>
        <begin position="1090"/>
        <end position="1109"/>
    </location>
</feature>
<dbReference type="PROSITE" id="PS50126">
    <property type="entry name" value="S1"/>
    <property type="match status" value="5"/>
</dbReference>
<dbReference type="RefSeq" id="WP_048544980.1">
    <property type="nucleotide sequence ID" value="NZ_HF571038.1"/>
</dbReference>
<dbReference type="CDD" id="cd17917">
    <property type="entry name" value="DEXHc_RHA-like"/>
    <property type="match status" value="1"/>
</dbReference>
<dbReference type="GO" id="GO:0008380">
    <property type="term" value="P:RNA splicing"/>
    <property type="evidence" value="ECO:0007669"/>
    <property type="project" value="UniProtKB-KW"/>
</dbReference>
<dbReference type="InterPro" id="IPR011545">
    <property type="entry name" value="DEAD/DEAH_box_helicase_dom"/>
</dbReference>
<evidence type="ECO:0000256" key="6">
    <source>
        <dbReference type="ARBA" id="ARBA00023187"/>
    </source>
</evidence>
<dbReference type="InterPro" id="IPR027417">
    <property type="entry name" value="P-loop_NTPase"/>
</dbReference>
<feature type="domain" description="S1 motif" evidence="9">
    <location>
        <begin position="1788"/>
        <end position="1857"/>
    </location>
</feature>
<accession>A0A077MD00</accession>
<feature type="domain" description="S1 motif" evidence="9">
    <location>
        <begin position="1617"/>
        <end position="1686"/>
    </location>
</feature>
<evidence type="ECO:0000256" key="3">
    <source>
        <dbReference type="ARBA" id="ARBA00022801"/>
    </source>
</evidence>
<dbReference type="InterPro" id="IPR032782">
    <property type="entry name" value="KhpB_N"/>
</dbReference>
<evidence type="ECO:0000256" key="2">
    <source>
        <dbReference type="ARBA" id="ARBA00022741"/>
    </source>
</evidence>
<evidence type="ECO:0000256" key="7">
    <source>
        <dbReference type="SAM" id="Coils"/>
    </source>
</evidence>
<evidence type="ECO:0000256" key="4">
    <source>
        <dbReference type="ARBA" id="ARBA00022806"/>
    </source>
</evidence>
<feature type="compositionally biased region" description="Polar residues" evidence="8">
    <location>
        <begin position="1941"/>
        <end position="1956"/>
    </location>
</feature>
<dbReference type="InterPro" id="IPR003029">
    <property type="entry name" value="S1_domain"/>
</dbReference>